<dbReference type="PANTHER" id="PTHR17453">
    <property type="entry name" value="SIGNAL RECOGNITION PARTICLE 19 KD PROTEIN"/>
    <property type="match status" value="1"/>
</dbReference>
<feature type="region of interest" description="Disordered" evidence="6">
    <location>
        <begin position="22"/>
        <end position="48"/>
    </location>
</feature>
<comment type="similarity">
    <text evidence="5">Belongs to the SRP19 family.</text>
</comment>
<evidence type="ECO:0000256" key="5">
    <source>
        <dbReference type="HAMAP-Rule" id="MF_00305"/>
    </source>
</evidence>
<gene>
    <name evidence="5" type="primary">srp19</name>
    <name evidence="7" type="ORF">L0665_05635</name>
</gene>
<dbReference type="Gene3D" id="3.30.56.30">
    <property type="entry name" value="Signal recognition particle, SRP19-like subunit"/>
    <property type="match status" value="1"/>
</dbReference>
<comment type="function">
    <text evidence="5">Involved in targeting and insertion of nascent membrane proteins into the cytoplasmic membrane. Binds directly to 7S RNA and mediates binding of the 54 kDa subunit of the SRP.</text>
</comment>
<dbReference type="Proteomes" id="UP001143747">
    <property type="component" value="Unassembled WGS sequence"/>
</dbReference>
<keyword evidence="3 5" id="KW-0733">Signal recognition particle</keyword>
<dbReference type="GO" id="GO:0006617">
    <property type="term" value="P:SRP-dependent cotranslational protein targeting to membrane, signal sequence recognition"/>
    <property type="evidence" value="ECO:0007669"/>
    <property type="project" value="TreeGrafter"/>
</dbReference>
<comment type="caution">
    <text evidence="7">The sequence shown here is derived from an EMBL/GenBank/DDBJ whole genome shotgun (WGS) entry which is preliminary data.</text>
</comment>
<reference evidence="7" key="1">
    <citation type="submission" date="2022-01" db="EMBL/GenBank/DDBJ databases">
        <title>Draft genome of Methanogenium marinum DSM 15558.</title>
        <authorList>
            <person name="Chen S.-C."/>
            <person name="You Y.-T."/>
        </authorList>
    </citation>
    <scope>NUCLEOTIDE SEQUENCE</scope>
    <source>
        <strain evidence="7">DSM 15558</strain>
    </source>
</reference>
<keyword evidence="5" id="KW-0694">RNA-binding</keyword>
<dbReference type="InterPro" id="IPR002778">
    <property type="entry name" value="Signal_recog_particle_SRP19"/>
</dbReference>
<dbReference type="AlphaFoldDB" id="A0A9Q4KSX4"/>
<keyword evidence="8" id="KW-1185">Reference proteome</keyword>
<dbReference type="RefSeq" id="WP_274924724.1">
    <property type="nucleotide sequence ID" value="NZ_JAKELO010000002.1"/>
</dbReference>
<sequence length="87" mass="9959">MNPERTLYPCYFDRALTRSQGRRVSREMARETPKAKAIHKAAKKSGLSARIEEGASHPAYWGKQDGRVIVEWKGTKEELMKKIANKI</sequence>
<dbReference type="InterPro" id="IPR022938">
    <property type="entry name" value="SRP19_arc-type"/>
</dbReference>
<dbReference type="PANTHER" id="PTHR17453:SF0">
    <property type="entry name" value="SIGNAL RECOGNITION PARTICLE 19 KDA PROTEIN"/>
    <property type="match status" value="1"/>
</dbReference>
<proteinExistence type="inferred from homology"/>
<evidence type="ECO:0000256" key="2">
    <source>
        <dbReference type="ARBA" id="ARBA00022490"/>
    </source>
</evidence>
<keyword evidence="2 5" id="KW-0963">Cytoplasm</keyword>
<comment type="subcellular location">
    <subcellularLocation>
        <location evidence="1 5">Cytoplasm</location>
    </subcellularLocation>
</comment>
<dbReference type="GO" id="GO:0048500">
    <property type="term" value="C:signal recognition particle"/>
    <property type="evidence" value="ECO:0007669"/>
    <property type="project" value="UniProtKB-UniRule"/>
</dbReference>
<protein>
    <recommendedName>
        <fullName evidence="5">Signal recognition particle 19 kDa protein</fullName>
        <shortName evidence="5">SRP19</shortName>
    </recommendedName>
</protein>
<dbReference type="HAMAP" id="MF_00305">
    <property type="entry name" value="SRP19"/>
    <property type="match status" value="1"/>
</dbReference>
<dbReference type="Pfam" id="PF01922">
    <property type="entry name" value="SRP19"/>
    <property type="match status" value="1"/>
</dbReference>
<name>A0A9Q4KSX4_9EURY</name>
<dbReference type="EMBL" id="JAKELO010000002">
    <property type="protein sequence ID" value="MDE4908089.1"/>
    <property type="molecule type" value="Genomic_DNA"/>
</dbReference>
<evidence type="ECO:0000256" key="6">
    <source>
        <dbReference type="SAM" id="MobiDB-lite"/>
    </source>
</evidence>
<keyword evidence="4 5" id="KW-0687">Ribonucleoprotein</keyword>
<evidence type="ECO:0000313" key="7">
    <source>
        <dbReference type="EMBL" id="MDE4908089.1"/>
    </source>
</evidence>
<dbReference type="GO" id="GO:0008312">
    <property type="term" value="F:7S RNA binding"/>
    <property type="evidence" value="ECO:0007669"/>
    <property type="project" value="UniProtKB-UniRule"/>
</dbReference>
<accession>A0A9Q4KSX4</accession>
<dbReference type="SUPFAM" id="SSF69695">
    <property type="entry name" value="SRP19"/>
    <property type="match status" value="1"/>
</dbReference>
<evidence type="ECO:0000256" key="3">
    <source>
        <dbReference type="ARBA" id="ARBA00023135"/>
    </source>
</evidence>
<comment type="subunit">
    <text evidence="5">Part of the signal recognition particle protein translocation system, which is composed of SRP and FtsY. Archaeal SRP consists of a 7S RNA molecule of 300 nucleotides and two protein subunits: SRP54 and SRP19.</text>
</comment>
<feature type="compositionally biased region" description="Basic and acidic residues" evidence="6">
    <location>
        <begin position="24"/>
        <end position="34"/>
    </location>
</feature>
<evidence type="ECO:0000256" key="4">
    <source>
        <dbReference type="ARBA" id="ARBA00023274"/>
    </source>
</evidence>
<evidence type="ECO:0000313" key="8">
    <source>
        <dbReference type="Proteomes" id="UP001143747"/>
    </source>
</evidence>
<organism evidence="7 8">
    <name type="scientific">Methanogenium marinum</name>
    <dbReference type="NCBI Taxonomy" id="348610"/>
    <lineage>
        <taxon>Archaea</taxon>
        <taxon>Methanobacteriati</taxon>
        <taxon>Methanobacteriota</taxon>
        <taxon>Stenosarchaea group</taxon>
        <taxon>Methanomicrobia</taxon>
        <taxon>Methanomicrobiales</taxon>
        <taxon>Methanomicrobiaceae</taxon>
        <taxon>Methanogenium</taxon>
    </lineage>
</organism>
<dbReference type="InterPro" id="IPR036521">
    <property type="entry name" value="SRP19-like_sf"/>
</dbReference>
<evidence type="ECO:0000256" key="1">
    <source>
        <dbReference type="ARBA" id="ARBA00004496"/>
    </source>
</evidence>